<dbReference type="Gene3D" id="1.20.144.10">
    <property type="entry name" value="Phosphatidic acid phosphatase type 2/haloperoxidase"/>
    <property type="match status" value="1"/>
</dbReference>
<keyword evidence="6 10" id="KW-1133">Transmembrane helix</keyword>
<evidence type="ECO:0000256" key="9">
    <source>
        <dbReference type="ARBA" id="ARBA00047594"/>
    </source>
</evidence>
<feature type="domain" description="Phosphatidic acid phosphatase type 2/haloperoxidase" evidence="11">
    <location>
        <begin position="61"/>
        <end position="170"/>
    </location>
</feature>
<sequence length="177" mass="19747">MKLLHRLNDREIPLCLLFNRINHWKSVSLLFAAVSRLGNGVFWYVLMLMLPLIYGTTAVPVSLHMGLVGLAGVLIYKWLKTSTERVRPYHHNGDIFQNVAALDQFSFPSGHTLHAVGFTLILLHYYPEWALLVVPFTVLVALSRVILGLHYPSDVLIGAFLGAGLAQGSFCVLSCLF</sequence>
<evidence type="ECO:0000313" key="12">
    <source>
        <dbReference type="EMBL" id="WGZ96393.1"/>
    </source>
</evidence>
<dbReference type="SMART" id="SM00014">
    <property type="entry name" value="acidPPc"/>
    <property type="match status" value="1"/>
</dbReference>
<comment type="catalytic activity">
    <reaction evidence="9">
        <text>di-trans,octa-cis-undecaprenyl diphosphate + H2O = di-trans,octa-cis-undecaprenyl phosphate + phosphate + H(+)</text>
        <dbReference type="Rhea" id="RHEA:28094"/>
        <dbReference type="ChEBI" id="CHEBI:15377"/>
        <dbReference type="ChEBI" id="CHEBI:15378"/>
        <dbReference type="ChEBI" id="CHEBI:43474"/>
        <dbReference type="ChEBI" id="CHEBI:58405"/>
        <dbReference type="ChEBI" id="CHEBI:60392"/>
        <dbReference type="EC" id="3.6.1.27"/>
    </reaction>
</comment>
<gene>
    <name evidence="12" type="ORF">QJT81_10670</name>
</gene>
<dbReference type="Pfam" id="PF01569">
    <property type="entry name" value="PAP2"/>
    <property type="match status" value="1"/>
</dbReference>
<feature type="transmembrane region" description="Helical" evidence="10">
    <location>
        <begin position="155"/>
        <end position="176"/>
    </location>
</feature>
<evidence type="ECO:0000259" key="11">
    <source>
        <dbReference type="SMART" id="SM00014"/>
    </source>
</evidence>
<organism evidence="12">
    <name type="scientific">Candidatus Thiothrix putei</name>
    <dbReference type="NCBI Taxonomy" id="3080811"/>
    <lineage>
        <taxon>Bacteria</taxon>
        <taxon>Pseudomonadati</taxon>
        <taxon>Pseudomonadota</taxon>
        <taxon>Gammaproteobacteria</taxon>
        <taxon>Thiotrichales</taxon>
        <taxon>Thiotrichaceae</taxon>
        <taxon>Thiothrix</taxon>
    </lineage>
</organism>
<evidence type="ECO:0000256" key="6">
    <source>
        <dbReference type="ARBA" id="ARBA00022989"/>
    </source>
</evidence>
<proteinExistence type="predicted"/>
<dbReference type="EMBL" id="CP124756">
    <property type="protein sequence ID" value="WGZ96393.1"/>
    <property type="molecule type" value="Genomic_DNA"/>
</dbReference>
<evidence type="ECO:0000256" key="7">
    <source>
        <dbReference type="ARBA" id="ARBA00023136"/>
    </source>
</evidence>
<keyword evidence="4 10" id="KW-0812">Transmembrane</keyword>
<dbReference type="KEGG" id="tput:QJT81_10670"/>
<evidence type="ECO:0000256" key="3">
    <source>
        <dbReference type="ARBA" id="ARBA00022475"/>
    </source>
</evidence>
<evidence type="ECO:0000256" key="2">
    <source>
        <dbReference type="ARBA" id="ARBA00012374"/>
    </source>
</evidence>
<feature type="transmembrane region" description="Helical" evidence="10">
    <location>
        <begin position="27"/>
        <end position="46"/>
    </location>
</feature>
<dbReference type="EC" id="3.6.1.27" evidence="2"/>
<evidence type="ECO:0000256" key="1">
    <source>
        <dbReference type="ARBA" id="ARBA00004651"/>
    </source>
</evidence>
<dbReference type="AlphaFoldDB" id="A0AA95KSV5"/>
<dbReference type="GO" id="GO:0050380">
    <property type="term" value="F:undecaprenyl-diphosphatase activity"/>
    <property type="evidence" value="ECO:0007669"/>
    <property type="project" value="UniProtKB-EC"/>
</dbReference>
<evidence type="ECO:0000256" key="8">
    <source>
        <dbReference type="ARBA" id="ARBA00032707"/>
    </source>
</evidence>
<feature type="transmembrane region" description="Helical" evidence="10">
    <location>
        <begin position="129"/>
        <end position="149"/>
    </location>
</feature>
<reference evidence="12" key="1">
    <citation type="journal article" date="2023" name="Int. J. Mol. Sci.">
        <title>Metagenomics Revealed a New Genus 'Candidatus Thiocaldithrix dubininis' gen. nov., sp. nov. and a New Species 'Candidatus Thiothrix putei' sp. nov. in the Family Thiotrichaceae, Some Members of Which Have Traits of Both Na+- and H+-Motive Energetics.</title>
        <authorList>
            <person name="Ravin N.V."/>
            <person name="Muntyan M.S."/>
            <person name="Smolyakov D.D."/>
            <person name="Rudenko T.S."/>
            <person name="Beletsky A.V."/>
            <person name="Mardanov A.V."/>
            <person name="Grabovich M.Y."/>
        </authorList>
    </citation>
    <scope>NUCLEOTIDE SEQUENCE</scope>
    <source>
        <strain evidence="12">GKL-02</strain>
    </source>
</reference>
<dbReference type="GO" id="GO:0005886">
    <property type="term" value="C:plasma membrane"/>
    <property type="evidence" value="ECO:0007669"/>
    <property type="project" value="UniProtKB-SubCell"/>
</dbReference>
<keyword evidence="7 10" id="KW-0472">Membrane</keyword>
<accession>A0AA95KSV5</accession>
<dbReference type="InterPro" id="IPR000326">
    <property type="entry name" value="PAP2/HPO"/>
</dbReference>
<keyword evidence="3" id="KW-1003">Cell membrane</keyword>
<dbReference type="InterPro" id="IPR036938">
    <property type="entry name" value="PAP2/HPO_sf"/>
</dbReference>
<name>A0AA95KSV5_9GAMM</name>
<comment type="subcellular location">
    <subcellularLocation>
        <location evidence="1">Cell membrane</location>
        <topology evidence="1">Multi-pass membrane protein</topology>
    </subcellularLocation>
</comment>
<evidence type="ECO:0000256" key="10">
    <source>
        <dbReference type="SAM" id="Phobius"/>
    </source>
</evidence>
<dbReference type="PANTHER" id="PTHR14969:SF62">
    <property type="entry name" value="DECAPRENYLPHOSPHORYL-5-PHOSPHORIBOSE PHOSPHATASE RV3807C-RELATED"/>
    <property type="match status" value="1"/>
</dbReference>
<evidence type="ECO:0000256" key="5">
    <source>
        <dbReference type="ARBA" id="ARBA00022801"/>
    </source>
</evidence>
<dbReference type="PANTHER" id="PTHR14969">
    <property type="entry name" value="SPHINGOSINE-1-PHOSPHATE PHOSPHOHYDROLASE"/>
    <property type="match status" value="1"/>
</dbReference>
<dbReference type="SUPFAM" id="SSF48317">
    <property type="entry name" value="Acid phosphatase/Vanadium-dependent haloperoxidase"/>
    <property type="match status" value="1"/>
</dbReference>
<dbReference type="Proteomes" id="UP001301326">
    <property type="component" value="Chromosome"/>
</dbReference>
<protein>
    <recommendedName>
        <fullName evidence="2">undecaprenyl-diphosphate phosphatase</fullName>
        <ecNumber evidence="2">3.6.1.27</ecNumber>
    </recommendedName>
    <alternativeName>
        <fullName evidence="8">Undecaprenyl pyrophosphate phosphatase</fullName>
    </alternativeName>
</protein>
<feature type="transmembrane region" description="Helical" evidence="10">
    <location>
        <begin position="52"/>
        <end position="79"/>
    </location>
</feature>
<keyword evidence="5" id="KW-0378">Hydrolase</keyword>
<evidence type="ECO:0000256" key="4">
    <source>
        <dbReference type="ARBA" id="ARBA00022692"/>
    </source>
</evidence>
<reference evidence="12" key="2">
    <citation type="submission" date="2023-04" db="EMBL/GenBank/DDBJ databases">
        <authorList>
            <person name="Beletskiy A.V."/>
            <person name="Mardanov A.V."/>
            <person name="Ravin N.V."/>
        </authorList>
    </citation>
    <scope>NUCLEOTIDE SEQUENCE</scope>
    <source>
        <strain evidence="12">GKL-02</strain>
    </source>
</reference>